<dbReference type="EnsemblPlants" id="TuG1812G0700003811.01.T01">
    <property type="protein sequence ID" value="TuG1812G0700003811.01.T01.cds332522"/>
    <property type="gene ID" value="TuG1812G0700003811.01"/>
</dbReference>
<feature type="region of interest" description="Disordered" evidence="1">
    <location>
        <begin position="1"/>
        <end position="85"/>
    </location>
</feature>
<dbReference type="Proteomes" id="UP000015106">
    <property type="component" value="Chromosome 7"/>
</dbReference>
<reference evidence="2" key="2">
    <citation type="submission" date="2018-03" db="EMBL/GenBank/DDBJ databases">
        <title>The Triticum urartu genome reveals the dynamic nature of wheat genome evolution.</title>
        <authorList>
            <person name="Ling H."/>
            <person name="Ma B."/>
            <person name="Shi X."/>
            <person name="Liu H."/>
            <person name="Dong L."/>
            <person name="Sun H."/>
            <person name="Cao Y."/>
            <person name="Gao Q."/>
            <person name="Zheng S."/>
            <person name="Li Y."/>
            <person name="Yu Y."/>
            <person name="Du H."/>
            <person name="Qi M."/>
            <person name="Li Y."/>
            <person name="Yu H."/>
            <person name="Cui Y."/>
            <person name="Wang N."/>
            <person name="Chen C."/>
            <person name="Wu H."/>
            <person name="Zhao Y."/>
            <person name="Zhang J."/>
            <person name="Li Y."/>
            <person name="Zhou W."/>
            <person name="Zhang B."/>
            <person name="Hu W."/>
            <person name="Eijk M."/>
            <person name="Tang J."/>
            <person name="Witsenboer H."/>
            <person name="Zhao S."/>
            <person name="Li Z."/>
            <person name="Zhang A."/>
            <person name="Wang D."/>
            <person name="Liang C."/>
        </authorList>
    </citation>
    <scope>NUCLEOTIDE SEQUENCE [LARGE SCALE GENOMIC DNA]</scope>
    <source>
        <strain evidence="2">cv. G1812</strain>
    </source>
</reference>
<evidence type="ECO:0000313" key="3">
    <source>
        <dbReference type="Proteomes" id="UP000015106"/>
    </source>
</evidence>
<evidence type="ECO:0000313" key="2">
    <source>
        <dbReference type="EnsemblPlants" id="TuG1812G0700003811.01.T01.cds332522"/>
    </source>
</evidence>
<protein>
    <submittedName>
        <fullName evidence="2">Uncharacterized protein</fullName>
    </submittedName>
</protein>
<reference evidence="3" key="1">
    <citation type="journal article" date="2013" name="Nature">
        <title>Draft genome of the wheat A-genome progenitor Triticum urartu.</title>
        <authorList>
            <person name="Ling H.Q."/>
            <person name="Zhao S."/>
            <person name="Liu D."/>
            <person name="Wang J."/>
            <person name="Sun H."/>
            <person name="Zhang C."/>
            <person name="Fan H."/>
            <person name="Li D."/>
            <person name="Dong L."/>
            <person name="Tao Y."/>
            <person name="Gao C."/>
            <person name="Wu H."/>
            <person name="Li Y."/>
            <person name="Cui Y."/>
            <person name="Guo X."/>
            <person name="Zheng S."/>
            <person name="Wang B."/>
            <person name="Yu K."/>
            <person name="Liang Q."/>
            <person name="Yang W."/>
            <person name="Lou X."/>
            <person name="Chen J."/>
            <person name="Feng M."/>
            <person name="Jian J."/>
            <person name="Zhang X."/>
            <person name="Luo G."/>
            <person name="Jiang Y."/>
            <person name="Liu J."/>
            <person name="Wang Z."/>
            <person name="Sha Y."/>
            <person name="Zhang B."/>
            <person name="Wu H."/>
            <person name="Tang D."/>
            <person name="Shen Q."/>
            <person name="Xue P."/>
            <person name="Zou S."/>
            <person name="Wang X."/>
            <person name="Liu X."/>
            <person name="Wang F."/>
            <person name="Yang Y."/>
            <person name="An X."/>
            <person name="Dong Z."/>
            <person name="Zhang K."/>
            <person name="Zhang X."/>
            <person name="Luo M.C."/>
            <person name="Dvorak J."/>
            <person name="Tong Y."/>
            <person name="Wang J."/>
            <person name="Yang H."/>
            <person name="Li Z."/>
            <person name="Wang D."/>
            <person name="Zhang A."/>
            <person name="Wang J."/>
        </authorList>
    </citation>
    <scope>NUCLEOTIDE SEQUENCE</scope>
    <source>
        <strain evidence="3">cv. G1812</strain>
    </source>
</reference>
<name>A0A8R7V981_TRIUA</name>
<feature type="compositionally biased region" description="Polar residues" evidence="1">
    <location>
        <begin position="17"/>
        <end position="38"/>
    </location>
</feature>
<dbReference type="Gramene" id="TuG1812G0700003811.01.T01">
    <property type="protein sequence ID" value="TuG1812G0700003811.01.T01.cds332522"/>
    <property type="gene ID" value="TuG1812G0700003811.01"/>
</dbReference>
<reference evidence="2" key="3">
    <citation type="submission" date="2022-06" db="UniProtKB">
        <authorList>
            <consortium name="EnsemblPlants"/>
        </authorList>
    </citation>
    <scope>IDENTIFICATION</scope>
</reference>
<feature type="compositionally biased region" description="Low complexity" evidence="1">
    <location>
        <begin position="58"/>
        <end position="69"/>
    </location>
</feature>
<organism evidence="2 3">
    <name type="scientific">Triticum urartu</name>
    <name type="common">Red wild einkorn</name>
    <name type="synonym">Crithodium urartu</name>
    <dbReference type="NCBI Taxonomy" id="4572"/>
    <lineage>
        <taxon>Eukaryota</taxon>
        <taxon>Viridiplantae</taxon>
        <taxon>Streptophyta</taxon>
        <taxon>Embryophyta</taxon>
        <taxon>Tracheophyta</taxon>
        <taxon>Spermatophyta</taxon>
        <taxon>Magnoliopsida</taxon>
        <taxon>Liliopsida</taxon>
        <taxon>Poales</taxon>
        <taxon>Poaceae</taxon>
        <taxon>BOP clade</taxon>
        <taxon>Pooideae</taxon>
        <taxon>Triticodae</taxon>
        <taxon>Triticeae</taxon>
        <taxon>Triticinae</taxon>
        <taxon>Triticum</taxon>
    </lineage>
</organism>
<evidence type="ECO:0000256" key="1">
    <source>
        <dbReference type="SAM" id="MobiDB-lite"/>
    </source>
</evidence>
<dbReference type="AlphaFoldDB" id="A0A8R7V981"/>
<keyword evidence="3" id="KW-1185">Reference proteome</keyword>
<sequence length="85" mass="8921">MSTHSVWKPWPHRGKNLASSPSSSSVRHTAHSTPTSSVEPFGAARYTVTGSDRRSSGSTPSAAASQARPPRGRPLGAAVRTLVLK</sequence>
<accession>A0A8R7V981</accession>
<gene>
    <name evidence="2" type="primary">LOC125521324</name>
</gene>
<proteinExistence type="predicted"/>